<feature type="compositionally biased region" description="Basic and acidic residues" evidence="1">
    <location>
        <begin position="33"/>
        <end position="43"/>
    </location>
</feature>
<feature type="region of interest" description="Disordered" evidence="1">
    <location>
        <begin position="29"/>
        <end position="65"/>
    </location>
</feature>
<dbReference type="EMBL" id="VFIP01000054">
    <property type="protein sequence ID" value="TWR83869.1"/>
    <property type="molecule type" value="Genomic_DNA"/>
</dbReference>
<organism evidence="2 3">
    <name type="scientific">Pseudomonas saxonica</name>
    <dbReference type="NCBI Taxonomy" id="2600598"/>
    <lineage>
        <taxon>Bacteria</taxon>
        <taxon>Pseudomonadati</taxon>
        <taxon>Pseudomonadota</taxon>
        <taxon>Gammaproteobacteria</taxon>
        <taxon>Pseudomonadales</taxon>
        <taxon>Pseudomonadaceae</taxon>
        <taxon>Pseudomonas</taxon>
    </lineage>
</organism>
<feature type="non-terminal residue" evidence="2">
    <location>
        <position position="65"/>
    </location>
</feature>
<gene>
    <name evidence="2" type="ORF">FJD37_20285</name>
</gene>
<name>A0A5C5PUJ6_9PSED</name>
<dbReference type="AlphaFoldDB" id="A0A5C5PUJ6"/>
<evidence type="ECO:0000313" key="3">
    <source>
        <dbReference type="Proteomes" id="UP000317901"/>
    </source>
</evidence>
<sequence>MRGRFLQARSFLATNTSPLRGLFIGAPGRARSLRGESPPHTRQGEVLARGKGFAGDCESEGSPRQ</sequence>
<evidence type="ECO:0000313" key="2">
    <source>
        <dbReference type="EMBL" id="TWR83869.1"/>
    </source>
</evidence>
<evidence type="ECO:0000256" key="1">
    <source>
        <dbReference type="SAM" id="MobiDB-lite"/>
    </source>
</evidence>
<comment type="caution">
    <text evidence="2">The sequence shown here is derived from an EMBL/GenBank/DDBJ whole genome shotgun (WGS) entry which is preliminary data.</text>
</comment>
<proteinExistence type="predicted"/>
<dbReference type="Proteomes" id="UP000317901">
    <property type="component" value="Unassembled WGS sequence"/>
</dbReference>
<protein>
    <submittedName>
        <fullName evidence="2">Uncharacterized protein</fullName>
    </submittedName>
</protein>
<reference evidence="2 3" key="1">
    <citation type="submission" date="2019-06" db="EMBL/GenBank/DDBJ databases">
        <title>Pseudomonas bimorpha sp. nov. isolated from bovine raw milk and skim milk concentrate.</title>
        <authorList>
            <person name="Hofmann K."/>
            <person name="Huptas C."/>
            <person name="Doll E."/>
            <person name="Scherer S."/>
            <person name="Wenning M."/>
        </authorList>
    </citation>
    <scope>NUCLEOTIDE SEQUENCE [LARGE SCALE GENOMIC DNA]</scope>
    <source>
        <strain evidence="2 3">DSM 108990</strain>
    </source>
</reference>
<accession>A0A5C5PUJ6</accession>